<dbReference type="EMBL" id="MKZO01000002">
    <property type="protein sequence ID" value="OLS64764.1"/>
    <property type="molecule type" value="Genomic_DNA"/>
</dbReference>
<evidence type="ECO:0008006" key="3">
    <source>
        <dbReference type="Google" id="ProtNLM"/>
    </source>
</evidence>
<protein>
    <recommendedName>
        <fullName evidence="3">Leucyl-tRNA synthetase</fullName>
    </recommendedName>
</protein>
<dbReference type="OrthoDB" id="7030750at2"/>
<gene>
    <name evidence="1" type="ORF">PSEMO_01870</name>
</gene>
<sequence length="59" mass="6830">MSTDKEDLDIDDDSPAAEEFVSDNTAQAAKTNLIKRRTIDNLLEERRLQRQLADYDFDL</sequence>
<organism evidence="1 2">
    <name type="scientific">Pseudomonas putida</name>
    <name type="common">Arthrobacter siderocapsulatus</name>
    <dbReference type="NCBI Taxonomy" id="303"/>
    <lineage>
        <taxon>Bacteria</taxon>
        <taxon>Pseudomonadati</taxon>
        <taxon>Pseudomonadota</taxon>
        <taxon>Gammaproteobacteria</taxon>
        <taxon>Pseudomonadales</taxon>
        <taxon>Pseudomonadaceae</taxon>
        <taxon>Pseudomonas</taxon>
    </lineage>
</organism>
<dbReference type="Pfam" id="PF26620">
    <property type="entry name" value="DUF8197"/>
    <property type="match status" value="1"/>
</dbReference>
<dbReference type="AlphaFoldDB" id="A0A1Q9RBF0"/>
<accession>A0A1Q9RBF0</accession>
<dbReference type="InterPro" id="IPR058510">
    <property type="entry name" value="DUF8197"/>
</dbReference>
<comment type="caution">
    <text evidence="1">The sequence shown here is derived from an EMBL/GenBank/DDBJ whole genome shotgun (WGS) entry which is preliminary data.</text>
</comment>
<evidence type="ECO:0000313" key="2">
    <source>
        <dbReference type="Proteomes" id="UP000186736"/>
    </source>
</evidence>
<name>A0A1Q9RBF0_PSEPU</name>
<reference evidence="1 2" key="1">
    <citation type="submission" date="2016-10" db="EMBL/GenBank/DDBJ databases">
        <title>Genome Sequence of Pseudomonas putida GM4FR.</title>
        <authorList>
            <person name="Poehlein A."/>
            <person name="Wemheuer F."/>
            <person name="Hollensteiner J."/>
            <person name="Wemheuer B."/>
        </authorList>
    </citation>
    <scope>NUCLEOTIDE SEQUENCE [LARGE SCALE GENOMIC DNA]</scope>
    <source>
        <strain evidence="1 2">GM4FR</strain>
    </source>
</reference>
<dbReference type="Proteomes" id="UP000186736">
    <property type="component" value="Unassembled WGS sequence"/>
</dbReference>
<dbReference type="RefSeq" id="WP_075801311.1">
    <property type="nucleotide sequence ID" value="NZ_MKZO01000002.1"/>
</dbReference>
<dbReference type="InterPro" id="IPR058059">
    <property type="entry name" value="PA3496-like"/>
</dbReference>
<proteinExistence type="predicted"/>
<evidence type="ECO:0000313" key="1">
    <source>
        <dbReference type="EMBL" id="OLS64764.1"/>
    </source>
</evidence>
<dbReference type="NCBIfam" id="NF046101">
    <property type="entry name" value="PA3496_fam"/>
    <property type="match status" value="1"/>
</dbReference>